<accession>A0AAJ6Z1H5</accession>
<dbReference type="GeneID" id="106114466"/>
<dbReference type="InterPro" id="IPR016024">
    <property type="entry name" value="ARM-type_fold"/>
</dbReference>
<reference evidence="2" key="1">
    <citation type="submission" date="2025-08" db="UniProtKB">
        <authorList>
            <consortium name="RefSeq"/>
        </authorList>
    </citation>
    <scope>IDENTIFICATION</scope>
</reference>
<evidence type="ECO:0000259" key="1">
    <source>
        <dbReference type="Pfam" id="PF12530"/>
    </source>
</evidence>
<organism evidence="2">
    <name type="scientific">Papilio xuthus</name>
    <name type="common">Asian swallowtail butterfly</name>
    <dbReference type="NCBI Taxonomy" id="66420"/>
    <lineage>
        <taxon>Eukaryota</taxon>
        <taxon>Metazoa</taxon>
        <taxon>Ecdysozoa</taxon>
        <taxon>Arthropoda</taxon>
        <taxon>Hexapoda</taxon>
        <taxon>Insecta</taxon>
        <taxon>Pterygota</taxon>
        <taxon>Neoptera</taxon>
        <taxon>Endopterygota</taxon>
        <taxon>Lepidoptera</taxon>
        <taxon>Glossata</taxon>
        <taxon>Ditrysia</taxon>
        <taxon>Papilionoidea</taxon>
        <taxon>Papilionidae</taxon>
        <taxon>Papilioninae</taxon>
        <taxon>Papilio</taxon>
    </lineage>
</organism>
<dbReference type="AlphaFoldDB" id="A0AAJ6Z1H5"/>
<dbReference type="KEGG" id="pxu:106114466"/>
<dbReference type="PANTHER" id="PTHR16212:SF4">
    <property type="entry name" value="FOCADHESIN"/>
    <property type="match status" value="1"/>
</dbReference>
<feature type="domain" description="DUF3730" evidence="1">
    <location>
        <begin position="472"/>
        <end position="695"/>
    </location>
</feature>
<name>A0AAJ6Z1H5_PAPXU</name>
<evidence type="ECO:0000313" key="2">
    <source>
        <dbReference type="RefSeq" id="XP_013163151.1"/>
    </source>
</evidence>
<dbReference type="InterPro" id="IPR045163">
    <property type="entry name" value="Focadhesin/RST1"/>
</dbReference>
<dbReference type="SUPFAM" id="SSF48371">
    <property type="entry name" value="ARM repeat"/>
    <property type="match status" value="1"/>
</dbReference>
<dbReference type="RefSeq" id="XP_013163151.1">
    <property type="nucleotide sequence ID" value="XM_013307697.1"/>
</dbReference>
<proteinExistence type="predicted"/>
<protein>
    <submittedName>
        <fullName evidence="2">Focadhesin</fullName>
    </submittedName>
</protein>
<dbReference type="Pfam" id="PF12530">
    <property type="entry name" value="DUF3730"/>
    <property type="match status" value="1"/>
</dbReference>
<dbReference type="InterPro" id="IPR022542">
    <property type="entry name" value="FOCAD/RST1_DUF3730"/>
</dbReference>
<dbReference type="GO" id="GO:0060147">
    <property type="term" value="P:regulation of post-transcriptional gene silencing"/>
    <property type="evidence" value="ECO:0007669"/>
    <property type="project" value="InterPro"/>
</dbReference>
<dbReference type="PANTHER" id="PTHR16212">
    <property type="entry name" value="FOCADHESIN FAMILY MEMBER"/>
    <property type="match status" value="1"/>
</dbReference>
<sequence length="1211" mass="136032">MDEIEYKLKTNNSVLIVNAIDKLISTIKSKYQPAEKQKFALENEELKFLREKCSSENTLVSLTAYQGLLALVEFGVLEIGHTMSTVITLLPTAHNYSATISTMAGLLILDLRSRLIPGQPYKCQFSLRSPVHPLISVLEKNKDAEDDVLAQMHALCTHPDYKISSNSLELLRSVFFWLMCNPQQKSASIRPWQMLLSLPQTTAQTSILLDCISCQQICNPALLERAFAAYSAVTDTFIYQQRRDYVMALLPFLARISNEMLKNGRDPRACYSLIERCFALEAPVLRTVAGFTVLLLADNLTQSSALYLHELFNLCLNIISKYEYSALSLNAFAALSLQWLHLPSYLTTNALKVASSILDIYRDTNKEDSGLYMPNLKANKIFQTLLYTDGYLYKMFKVIETWERLRDDPKKLIQWFNQLIKSNHNLKIDILPFFVGIIFEKRKEEFDAVMLMAVGVIIELVNVKKDLSVTVLPILMYIIANDPRPSVKLECLKGLPLMAMSKENVPPIVNVLNKLKTNKSVPTSVVIMLYTILAETQVRCFPYLQELMVEQRAGRPDDLKWEIDLAKALAVKRICEMRASSHGLELVSVISSILNKCTDRSGAAATSMALCALAALWRGAALAPPGTWRALEPRLARDSRPLVQISLCKLLEEIPALRVSSPEYERLVSDASRWLWRRLAEAQHPDLAEAACDALAAFKLEDFKLADIPEIYRSTVRLPASHCKTPADAARKPEDVLEYIPCEVWSEVFRCSSECAVRGAGRVASALVGAEVRAYRGGLYNTEGRGEPHSYAHLLPSSVLRGLMECFRKQVTSPSFEYSDTVLLAILETLTVEYSKPLPPLDLCFLHEALHRGPAWRDLCFKLAARQTPVSPSARRLFENFLVLVQPGKCSEADIMIVFKNLSILCRGMPPNTLRGPIERCLGDSFSNMCKTAGKGEEPLFVRLLWCMRDALACDKIHDANRTLLSQIIETYFNVIPDNGMAWHAYLECCGHLSSNYLERMTSPSGWWEVSADALVRSCRVRTVLAAIADCRTPLTWLNDVIDSCAQCISVQEYTLQCMVNALQLAPSDAETTKDWLLQLMARSQIAFTETEDESAKLYLFDVFMLSVIMLSGVWTLEPEVGQVTGSRAVRRALLPAALAALLARDQWRSCSLQILEWVSHTRTATSDVATAQCCQRALLALRHTENFASHKIWMRLESHFAMSNAVSTDD</sequence>
<dbReference type="Proteomes" id="UP000694872">
    <property type="component" value="Unplaced"/>
</dbReference>
<gene>
    <name evidence="2" type="primary">LOC106114466</name>
</gene>